<name>A0AAJ0EQZ4_9PEZI</name>
<sequence length="157" mass="17337">MCVCVCVCFVPEALQRALCCVGGQVRPHVAGQSWPRISQAHSLGGNSEVLVACRWHQAMLSEPRRVGTDAWLCMPCALVREGCVGRVSTNSVVRETPFQFRSFRRASSCQRISRPSFCLDCSVLPLFLWYASGDSLRLLQDPSRASRSAPSVGDTRF</sequence>
<organism evidence="1 2">
    <name type="scientific">Colletotrichum godetiae</name>
    <dbReference type="NCBI Taxonomy" id="1209918"/>
    <lineage>
        <taxon>Eukaryota</taxon>
        <taxon>Fungi</taxon>
        <taxon>Dikarya</taxon>
        <taxon>Ascomycota</taxon>
        <taxon>Pezizomycotina</taxon>
        <taxon>Sordariomycetes</taxon>
        <taxon>Hypocreomycetidae</taxon>
        <taxon>Glomerellales</taxon>
        <taxon>Glomerellaceae</taxon>
        <taxon>Colletotrichum</taxon>
        <taxon>Colletotrichum acutatum species complex</taxon>
    </lineage>
</organism>
<dbReference type="GeneID" id="85451317"/>
<reference evidence="1" key="1">
    <citation type="submission" date="2021-06" db="EMBL/GenBank/DDBJ databases">
        <title>Comparative genomics, transcriptomics and evolutionary studies reveal genomic signatures of adaptation to plant cell wall in hemibiotrophic fungi.</title>
        <authorList>
            <consortium name="DOE Joint Genome Institute"/>
            <person name="Baroncelli R."/>
            <person name="Diaz J.F."/>
            <person name="Benocci T."/>
            <person name="Peng M."/>
            <person name="Battaglia E."/>
            <person name="Haridas S."/>
            <person name="Andreopoulos W."/>
            <person name="Labutti K."/>
            <person name="Pangilinan J."/>
            <person name="Floch G.L."/>
            <person name="Makela M.R."/>
            <person name="Henrissat B."/>
            <person name="Grigoriev I.V."/>
            <person name="Crouch J.A."/>
            <person name="De Vries R.P."/>
            <person name="Sukno S.A."/>
            <person name="Thon M.R."/>
        </authorList>
    </citation>
    <scope>NUCLEOTIDE SEQUENCE</scope>
    <source>
        <strain evidence="1">CBS 193.32</strain>
    </source>
</reference>
<comment type="caution">
    <text evidence="1">The sequence shown here is derived from an EMBL/GenBank/DDBJ whole genome shotgun (WGS) entry which is preliminary data.</text>
</comment>
<protein>
    <submittedName>
        <fullName evidence="1">Uncharacterized protein</fullName>
    </submittedName>
</protein>
<dbReference type="Proteomes" id="UP001224890">
    <property type="component" value="Unassembled WGS sequence"/>
</dbReference>
<dbReference type="AlphaFoldDB" id="A0AAJ0EQZ4"/>
<evidence type="ECO:0000313" key="2">
    <source>
        <dbReference type="Proteomes" id="UP001224890"/>
    </source>
</evidence>
<accession>A0AAJ0EQZ4</accession>
<keyword evidence="2" id="KW-1185">Reference proteome</keyword>
<dbReference type="EMBL" id="JAHMHR010000053">
    <property type="protein sequence ID" value="KAK1660032.1"/>
    <property type="molecule type" value="Genomic_DNA"/>
</dbReference>
<dbReference type="RefSeq" id="XP_060424796.1">
    <property type="nucleotide sequence ID" value="XM_060566791.1"/>
</dbReference>
<evidence type="ECO:0000313" key="1">
    <source>
        <dbReference type="EMBL" id="KAK1660032.1"/>
    </source>
</evidence>
<proteinExistence type="predicted"/>
<gene>
    <name evidence="1" type="ORF">BDP55DRAFT_323835</name>
</gene>